<dbReference type="PANTHER" id="PTHR43132">
    <property type="entry name" value="ARSENICAL RESISTANCE OPERON REPRESSOR ARSR-RELATED"/>
    <property type="match status" value="1"/>
</dbReference>
<dbReference type="PROSITE" id="PS50987">
    <property type="entry name" value="HTH_ARSR_2"/>
    <property type="match status" value="1"/>
</dbReference>
<keyword evidence="3" id="KW-0804">Transcription</keyword>
<dbReference type="CDD" id="cd00090">
    <property type="entry name" value="HTH_ARSR"/>
    <property type="match status" value="1"/>
</dbReference>
<keyword evidence="1" id="KW-0805">Transcription regulation</keyword>
<dbReference type="PRINTS" id="PR00778">
    <property type="entry name" value="HTHARSR"/>
</dbReference>
<evidence type="ECO:0000256" key="1">
    <source>
        <dbReference type="ARBA" id="ARBA00023015"/>
    </source>
</evidence>
<dbReference type="PANTHER" id="PTHR43132:SF6">
    <property type="entry name" value="HTH-TYPE TRANSCRIPTIONAL REPRESSOR CZRA"/>
    <property type="match status" value="1"/>
</dbReference>
<dbReference type="InterPro" id="IPR001845">
    <property type="entry name" value="HTH_ArsR_DNA-bd_dom"/>
</dbReference>
<protein>
    <submittedName>
        <fullName evidence="5">DNA-binding transcriptional ArsR family regulator</fullName>
    </submittedName>
</protein>
<dbReference type="Pfam" id="PF01022">
    <property type="entry name" value="HTH_5"/>
    <property type="match status" value="1"/>
</dbReference>
<evidence type="ECO:0000313" key="6">
    <source>
        <dbReference type="Proteomes" id="UP000732378"/>
    </source>
</evidence>
<dbReference type="SUPFAM" id="SSF46785">
    <property type="entry name" value="Winged helix' DNA-binding domain"/>
    <property type="match status" value="1"/>
</dbReference>
<keyword evidence="2 5" id="KW-0238">DNA-binding</keyword>
<accession>A0ABS2MET7</accession>
<dbReference type="GO" id="GO:0003677">
    <property type="term" value="F:DNA binding"/>
    <property type="evidence" value="ECO:0007669"/>
    <property type="project" value="UniProtKB-KW"/>
</dbReference>
<evidence type="ECO:0000256" key="3">
    <source>
        <dbReference type="ARBA" id="ARBA00023163"/>
    </source>
</evidence>
<dbReference type="EMBL" id="JAFBBZ010000001">
    <property type="protein sequence ID" value="MBM7509710.1"/>
    <property type="molecule type" value="Genomic_DNA"/>
</dbReference>
<sequence length="124" mass="13703">MSVHTHPVDRAAVARARDRLPSAEVASDVTSVLTLIADPTRMRLLFALDAAEELCVGDLALALEVSEDAASYGLRMLRTAGLVRRRREGRMGFYRLADGFPEPLRQHCLLRLGEMGTHSEEDLT</sequence>
<dbReference type="Proteomes" id="UP000732378">
    <property type="component" value="Unassembled WGS sequence"/>
</dbReference>
<dbReference type="Gene3D" id="1.10.10.10">
    <property type="entry name" value="Winged helix-like DNA-binding domain superfamily/Winged helix DNA-binding domain"/>
    <property type="match status" value="1"/>
</dbReference>
<name>A0ABS2MET7_9ACTN</name>
<dbReference type="RefSeq" id="WP_193667614.1">
    <property type="nucleotide sequence ID" value="NZ_CAXICV010000052.1"/>
</dbReference>
<proteinExistence type="predicted"/>
<dbReference type="SMART" id="SM00418">
    <property type="entry name" value="HTH_ARSR"/>
    <property type="match status" value="1"/>
</dbReference>
<evidence type="ECO:0000259" key="4">
    <source>
        <dbReference type="PROSITE" id="PS50987"/>
    </source>
</evidence>
<dbReference type="InterPro" id="IPR036388">
    <property type="entry name" value="WH-like_DNA-bd_sf"/>
</dbReference>
<dbReference type="InterPro" id="IPR051011">
    <property type="entry name" value="Metal_resp_trans_reg"/>
</dbReference>
<evidence type="ECO:0000256" key="2">
    <source>
        <dbReference type="ARBA" id="ARBA00023125"/>
    </source>
</evidence>
<keyword evidence="6" id="KW-1185">Reference proteome</keyword>
<dbReference type="InterPro" id="IPR011991">
    <property type="entry name" value="ArsR-like_HTH"/>
</dbReference>
<dbReference type="NCBIfam" id="NF033788">
    <property type="entry name" value="HTH_metalloreg"/>
    <property type="match status" value="1"/>
</dbReference>
<gene>
    <name evidence="5" type="ORF">JOE61_003524</name>
</gene>
<organism evidence="5 6">
    <name type="scientific">Nocardioides salarius</name>
    <dbReference type="NCBI Taxonomy" id="374513"/>
    <lineage>
        <taxon>Bacteria</taxon>
        <taxon>Bacillati</taxon>
        <taxon>Actinomycetota</taxon>
        <taxon>Actinomycetes</taxon>
        <taxon>Propionibacteriales</taxon>
        <taxon>Nocardioidaceae</taxon>
        <taxon>Nocardioides</taxon>
    </lineage>
</organism>
<evidence type="ECO:0000313" key="5">
    <source>
        <dbReference type="EMBL" id="MBM7509710.1"/>
    </source>
</evidence>
<feature type="domain" description="HTH arsR-type" evidence="4">
    <location>
        <begin position="21"/>
        <end position="123"/>
    </location>
</feature>
<reference evidence="5 6" key="1">
    <citation type="submission" date="2021-01" db="EMBL/GenBank/DDBJ databases">
        <title>Sequencing the genomes of 1000 actinobacteria strains.</title>
        <authorList>
            <person name="Klenk H.-P."/>
        </authorList>
    </citation>
    <scope>NUCLEOTIDE SEQUENCE [LARGE SCALE GENOMIC DNA]</scope>
    <source>
        <strain evidence="5 6">DSM 18239</strain>
    </source>
</reference>
<comment type="caution">
    <text evidence="5">The sequence shown here is derived from an EMBL/GenBank/DDBJ whole genome shotgun (WGS) entry which is preliminary data.</text>
</comment>
<dbReference type="InterPro" id="IPR036390">
    <property type="entry name" value="WH_DNA-bd_sf"/>
</dbReference>